<dbReference type="CDD" id="cd16831">
    <property type="entry name" value="HemS-like_C"/>
    <property type="match status" value="1"/>
</dbReference>
<dbReference type="KEGG" id="pseg:D3H65_25830"/>
<dbReference type="AlphaFoldDB" id="A0A3B7MUX7"/>
<reference evidence="2 3" key="1">
    <citation type="submission" date="2018-09" db="EMBL/GenBank/DDBJ databases">
        <title>Genome sequencing of strain 6GH32-13.</title>
        <authorList>
            <person name="Weon H.-Y."/>
            <person name="Heo J."/>
            <person name="Kwon S.-W."/>
        </authorList>
    </citation>
    <scope>NUCLEOTIDE SEQUENCE [LARGE SCALE GENOMIC DNA]</scope>
    <source>
        <strain evidence="2 3">5GH32-13</strain>
    </source>
</reference>
<evidence type="ECO:0000313" key="2">
    <source>
        <dbReference type="EMBL" id="AXY77193.1"/>
    </source>
</evidence>
<proteinExistence type="predicted"/>
<dbReference type="InterPro" id="IPR053733">
    <property type="entry name" value="Heme_Transport_Util_sf"/>
</dbReference>
<dbReference type="SUPFAM" id="SSF144064">
    <property type="entry name" value="Heme iron utilization protein-like"/>
    <property type="match status" value="1"/>
</dbReference>
<evidence type="ECO:0000259" key="1">
    <source>
        <dbReference type="Pfam" id="PF05171"/>
    </source>
</evidence>
<feature type="domain" description="Haemin-degrading HemS/ChuX" evidence="1">
    <location>
        <begin position="35"/>
        <end position="161"/>
    </location>
</feature>
<dbReference type="Proteomes" id="UP000263900">
    <property type="component" value="Chromosome"/>
</dbReference>
<dbReference type="GO" id="GO:0006826">
    <property type="term" value="P:iron ion transport"/>
    <property type="evidence" value="ECO:0007669"/>
    <property type="project" value="InterPro"/>
</dbReference>
<dbReference type="OrthoDB" id="316630at2"/>
<evidence type="ECO:0000313" key="3">
    <source>
        <dbReference type="Proteomes" id="UP000263900"/>
    </source>
</evidence>
<gene>
    <name evidence="2" type="ORF">D3H65_25830</name>
</gene>
<dbReference type="CDD" id="cd16830">
    <property type="entry name" value="HemS-like_N"/>
    <property type="match status" value="1"/>
</dbReference>
<protein>
    <submittedName>
        <fullName evidence="2">Hemin-degrading factor</fullName>
    </submittedName>
</protein>
<dbReference type="RefSeq" id="WP_119053069.1">
    <property type="nucleotide sequence ID" value="NZ_CP032157.1"/>
</dbReference>
<keyword evidence="3" id="KW-1185">Reference proteome</keyword>
<sequence length="344" mass="38846">MSITMNLSIKDKWISFHKEHPRVRIRDAAKQLDTTEAGILASFAGSSVIRLNTEFTELWKRLPQLGYVMVLTRNESCVHERKGIFEEVSVNSKHVGVVVGKDIDLRMLFHCWAFAFAVFENEEAGFKKSIQVFDHQGTAIIKIFLQPNSDETAFDHLVRDFQEGLQTSALDILPAPAPPVYADANADIPSFVKAWGELKDTHDFFPLLRKYNISRHYALQVAGEFARKVSNDSVKLLLEHAANTQMEIMVFVSNHGNIQIHTGPVNKIVEIPGWINVMDPAFNLHLKLDHIADTWVVKKPTTDGTVHSLEIFNAAGELIVQFFGKRKPGSPELPEWTTFMNALQ</sequence>
<accession>A0A3B7MUX7</accession>
<organism evidence="2 3">
    <name type="scientific">Paraflavitalea soli</name>
    <dbReference type="NCBI Taxonomy" id="2315862"/>
    <lineage>
        <taxon>Bacteria</taxon>
        <taxon>Pseudomonadati</taxon>
        <taxon>Bacteroidota</taxon>
        <taxon>Chitinophagia</taxon>
        <taxon>Chitinophagales</taxon>
        <taxon>Chitinophagaceae</taxon>
        <taxon>Paraflavitalea</taxon>
    </lineage>
</organism>
<dbReference type="EMBL" id="CP032157">
    <property type="protein sequence ID" value="AXY77193.1"/>
    <property type="molecule type" value="Genomic_DNA"/>
</dbReference>
<feature type="domain" description="Haemin-degrading HemS/ChuX" evidence="1">
    <location>
        <begin position="213"/>
        <end position="343"/>
    </location>
</feature>
<dbReference type="Pfam" id="PF05171">
    <property type="entry name" value="HemS"/>
    <property type="match status" value="2"/>
</dbReference>
<dbReference type="Gene3D" id="3.40.1570.10">
    <property type="entry name" value="HemS/ChuS/ChuX like domains"/>
    <property type="match status" value="2"/>
</dbReference>
<name>A0A3B7MUX7_9BACT</name>
<dbReference type="InterPro" id="IPR007845">
    <property type="entry name" value="HemS/ChuX_dom"/>
</dbReference>